<evidence type="ECO:0000256" key="2">
    <source>
        <dbReference type="ARBA" id="ARBA00022801"/>
    </source>
</evidence>
<sequence>MPHIEIINSGLAATIQDLGRTGHQAKGIPVSGAIDQYSHRLANILVNNSEKSATLEFSILGPTIEFNVETFIAITGGDSAPILNDSNISLNTTYPVKKGDILAFHPMKSGRFGYIAFAGNGLQVEPILGSRSTNTRLNLGGYHGRALAKGDCLTIDNCYQMPSLANRSLPWSKPTGNSIRFIKGPQWNLFSESAKQVFKDGPFTISTQADRMGFRLDGPTLEIPQKNMLSEGAVLGNIQITRAGQPIVLLADRQTAGGYPVIATIIGADLGKFVQFASNSPLLFEEVSLKKATAALRSQYRFLGELADSIYQKRYQYPIGPIRKTSKKIEEMIFNS</sequence>
<dbReference type="RefSeq" id="WP_056991286.1">
    <property type="nucleotide sequence ID" value="NZ_JQAR01000010.1"/>
</dbReference>
<dbReference type="PANTHER" id="PTHR43309">
    <property type="entry name" value="5-OXOPROLINASE SUBUNIT C"/>
    <property type="match status" value="1"/>
</dbReference>
<comment type="caution">
    <text evidence="5">The sequence shown here is derived from an EMBL/GenBank/DDBJ whole genome shotgun (WGS) entry which is preliminary data.</text>
</comment>
<dbReference type="GO" id="GO:0016787">
    <property type="term" value="F:hydrolase activity"/>
    <property type="evidence" value="ECO:0007669"/>
    <property type="project" value="UniProtKB-KW"/>
</dbReference>
<gene>
    <name evidence="5" type="ORF">IV36_GL000252</name>
</gene>
<keyword evidence="3" id="KW-0067">ATP-binding</keyword>
<dbReference type="InterPro" id="IPR052708">
    <property type="entry name" value="PxpC"/>
</dbReference>
<organism evidence="5 6">
    <name type="scientific">Liquorilactobacillus mali</name>
    <dbReference type="NCBI Taxonomy" id="1618"/>
    <lineage>
        <taxon>Bacteria</taxon>
        <taxon>Bacillati</taxon>
        <taxon>Bacillota</taxon>
        <taxon>Bacilli</taxon>
        <taxon>Lactobacillales</taxon>
        <taxon>Lactobacillaceae</taxon>
        <taxon>Liquorilactobacillus</taxon>
    </lineage>
</organism>
<keyword evidence="2" id="KW-0378">Hydrolase</keyword>
<dbReference type="NCBIfam" id="TIGR00724">
    <property type="entry name" value="urea_amlyse_rel"/>
    <property type="match status" value="1"/>
</dbReference>
<dbReference type="Gene3D" id="2.40.100.10">
    <property type="entry name" value="Cyclophilin-like"/>
    <property type="match status" value="1"/>
</dbReference>
<dbReference type="Pfam" id="PF02626">
    <property type="entry name" value="CT_A_B"/>
    <property type="match status" value="1"/>
</dbReference>
<dbReference type="PANTHER" id="PTHR43309:SF5">
    <property type="entry name" value="5-OXOPROLINASE SUBUNIT C"/>
    <property type="match status" value="1"/>
</dbReference>
<dbReference type="EMBL" id="JQAR01000010">
    <property type="protein sequence ID" value="KRN29983.1"/>
    <property type="molecule type" value="Genomic_DNA"/>
</dbReference>
<name>A0A0R2FN11_9LACO</name>
<dbReference type="SUPFAM" id="SSF50891">
    <property type="entry name" value="Cyclophilin-like"/>
    <property type="match status" value="1"/>
</dbReference>
<dbReference type="STRING" id="1618.IV36_GL000252"/>
<dbReference type="Proteomes" id="UP000051727">
    <property type="component" value="Unassembled WGS sequence"/>
</dbReference>
<dbReference type="InterPro" id="IPR029000">
    <property type="entry name" value="Cyclophilin-like_dom_sf"/>
</dbReference>
<dbReference type="SMART" id="SM00797">
    <property type="entry name" value="AHS2"/>
    <property type="match status" value="1"/>
</dbReference>
<dbReference type="OrthoDB" id="9782422at2"/>
<keyword evidence="1" id="KW-0547">Nucleotide-binding</keyword>
<dbReference type="GO" id="GO:0005524">
    <property type="term" value="F:ATP binding"/>
    <property type="evidence" value="ECO:0007669"/>
    <property type="project" value="UniProtKB-KW"/>
</dbReference>
<evidence type="ECO:0000256" key="1">
    <source>
        <dbReference type="ARBA" id="ARBA00022741"/>
    </source>
</evidence>
<proteinExistence type="predicted"/>
<reference evidence="5 6" key="1">
    <citation type="journal article" date="2015" name="Genome Announc.">
        <title>Expanding the biotechnology potential of lactobacilli through comparative genomics of 213 strains and associated genera.</title>
        <authorList>
            <person name="Sun Z."/>
            <person name="Harris H.M."/>
            <person name="McCann A."/>
            <person name="Guo C."/>
            <person name="Argimon S."/>
            <person name="Zhang W."/>
            <person name="Yang X."/>
            <person name="Jeffery I.B."/>
            <person name="Cooney J.C."/>
            <person name="Kagawa T.F."/>
            <person name="Liu W."/>
            <person name="Song Y."/>
            <person name="Salvetti E."/>
            <person name="Wrobel A."/>
            <person name="Rasinkangas P."/>
            <person name="Parkhill J."/>
            <person name="Rea M.C."/>
            <person name="O'Sullivan O."/>
            <person name="Ritari J."/>
            <person name="Douillard F.P."/>
            <person name="Paul Ross R."/>
            <person name="Yang R."/>
            <person name="Briner A.E."/>
            <person name="Felis G.E."/>
            <person name="de Vos W.M."/>
            <person name="Barrangou R."/>
            <person name="Klaenhammer T.R."/>
            <person name="Caufield P.W."/>
            <person name="Cui Y."/>
            <person name="Zhang H."/>
            <person name="O'Toole P.W."/>
        </authorList>
    </citation>
    <scope>NUCLEOTIDE SEQUENCE [LARGE SCALE GENOMIC DNA]</scope>
    <source>
        <strain evidence="5 6">ATCC 27304</strain>
    </source>
</reference>
<evidence type="ECO:0000313" key="6">
    <source>
        <dbReference type="Proteomes" id="UP000051727"/>
    </source>
</evidence>
<dbReference type="AlphaFoldDB" id="A0A0R2FN11"/>
<accession>A0A0R2FN11</accession>
<feature type="domain" description="Carboxyltransferase" evidence="4">
    <location>
        <begin position="25"/>
        <end position="303"/>
    </location>
</feature>
<dbReference type="PATRIC" id="fig|1618.3.peg.252"/>
<protein>
    <recommendedName>
        <fullName evidence="4">Carboxyltransferase domain-containing protein</fullName>
    </recommendedName>
</protein>
<evidence type="ECO:0000313" key="5">
    <source>
        <dbReference type="EMBL" id="KRN29983.1"/>
    </source>
</evidence>
<evidence type="ECO:0000256" key="3">
    <source>
        <dbReference type="ARBA" id="ARBA00022840"/>
    </source>
</evidence>
<evidence type="ECO:0000259" key="4">
    <source>
        <dbReference type="SMART" id="SM00797"/>
    </source>
</evidence>
<dbReference type="InterPro" id="IPR003778">
    <property type="entry name" value="CT_A_B"/>
</dbReference>